<evidence type="ECO:0000313" key="2">
    <source>
        <dbReference type="Proteomes" id="UP000553193"/>
    </source>
</evidence>
<dbReference type="Proteomes" id="UP000553193">
    <property type="component" value="Unassembled WGS sequence"/>
</dbReference>
<protein>
    <submittedName>
        <fullName evidence="1">Uncharacterized protein</fullName>
    </submittedName>
</protein>
<gene>
    <name evidence="1" type="ORF">GGQ83_003432</name>
</gene>
<evidence type="ECO:0000313" key="1">
    <source>
        <dbReference type="EMBL" id="MBB3899965.1"/>
    </source>
</evidence>
<dbReference type="EMBL" id="JACIDJ010000007">
    <property type="protein sequence ID" value="MBB3899965.1"/>
    <property type="molecule type" value="Genomic_DNA"/>
</dbReference>
<accession>A0A840AIT3</accession>
<keyword evidence="2" id="KW-1185">Reference proteome</keyword>
<dbReference type="AlphaFoldDB" id="A0A840AIT3"/>
<organism evidence="1 2">
    <name type="scientific">Roseococcus suduntuyensis</name>
    <dbReference type="NCBI Taxonomy" id="455361"/>
    <lineage>
        <taxon>Bacteria</taxon>
        <taxon>Pseudomonadati</taxon>
        <taxon>Pseudomonadota</taxon>
        <taxon>Alphaproteobacteria</taxon>
        <taxon>Acetobacterales</taxon>
        <taxon>Roseomonadaceae</taxon>
        <taxon>Roseococcus</taxon>
    </lineage>
</organism>
<sequence>MADSHLTTTNPSDVKRRAALVAGAAMFAAPAAASADPDARLLALLIETRAAHAAIVRAYNEAEDMPADAVLAPLYARLDAARDEMAATPARGVLGALAKAARIADNLSDNGSHGEPGYTLDCNDAPVGASLAADLARLLPVGVQA</sequence>
<proteinExistence type="predicted"/>
<name>A0A840AIT3_9PROT</name>
<comment type="caution">
    <text evidence="1">The sequence shown here is derived from an EMBL/GenBank/DDBJ whole genome shotgun (WGS) entry which is preliminary data.</text>
</comment>
<reference evidence="1 2" key="1">
    <citation type="submission" date="2020-08" db="EMBL/GenBank/DDBJ databases">
        <title>Genomic Encyclopedia of Type Strains, Phase IV (KMG-IV): sequencing the most valuable type-strain genomes for metagenomic binning, comparative biology and taxonomic classification.</title>
        <authorList>
            <person name="Goeker M."/>
        </authorList>
    </citation>
    <scope>NUCLEOTIDE SEQUENCE [LARGE SCALE GENOMIC DNA]</scope>
    <source>
        <strain evidence="1 2">DSM 19979</strain>
    </source>
</reference>
<dbReference type="RefSeq" id="WP_207018295.1">
    <property type="nucleotide sequence ID" value="NZ_JAFFQX010000026.1"/>
</dbReference>